<reference evidence="2" key="1">
    <citation type="submission" date="2010-09" db="EMBL/GenBank/DDBJ databases">
        <title>The genome sequence of Geomyces destructans 20631-21.</title>
        <authorList>
            <consortium name="The Broad Institute Genome Sequencing Platform"/>
            <person name="Cuomo C.A."/>
            <person name="Blehert D.S."/>
            <person name="Lorch J.M."/>
            <person name="Young S.K."/>
            <person name="Zeng Q."/>
            <person name="Gargeya S."/>
            <person name="Fitzgerald M."/>
            <person name="Haas B."/>
            <person name="Abouelleil A."/>
            <person name="Alvarado L."/>
            <person name="Arachchi H.M."/>
            <person name="Berlin A."/>
            <person name="Brown A."/>
            <person name="Chapman S.B."/>
            <person name="Chen Z."/>
            <person name="Dunbar C."/>
            <person name="Freedman E."/>
            <person name="Gearin G."/>
            <person name="Gellesch M."/>
            <person name="Goldberg J."/>
            <person name="Griggs A."/>
            <person name="Gujja S."/>
            <person name="Heiman D."/>
            <person name="Howarth C."/>
            <person name="Larson L."/>
            <person name="Lui A."/>
            <person name="MacDonald P.J.P."/>
            <person name="Montmayeur A."/>
            <person name="Murphy C."/>
            <person name="Neiman D."/>
            <person name="Pearson M."/>
            <person name="Priest M."/>
            <person name="Roberts A."/>
            <person name="Saif S."/>
            <person name="Shea T."/>
            <person name="Shenoy N."/>
            <person name="Sisk P."/>
            <person name="Stolte C."/>
            <person name="Sykes S."/>
            <person name="Wortman J."/>
            <person name="Nusbaum C."/>
            <person name="Birren B."/>
        </authorList>
    </citation>
    <scope>NUCLEOTIDE SEQUENCE [LARGE SCALE GENOMIC DNA]</scope>
    <source>
        <strain evidence="2">ATCC MYA-4855 / 20631-21</strain>
    </source>
</reference>
<evidence type="ECO:0000313" key="1">
    <source>
        <dbReference type="EMBL" id="ELR03995.1"/>
    </source>
</evidence>
<dbReference type="AlphaFoldDB" id="L8FSP7"/>
<organism evidence="1 2">
    <name type="scientific">Pseudogymnoascus destructans (strain ATCC MYA-4855 / 20631-21)</name>
    <name type="common">Bat white-nose syndrome fungus</name>
    <name type="synonym">Geomyces destructans</name>
    <dbReference type="NCBI Taxonomy" id="658429"/>
    <lineage>
        <taxon>Eukaryota</taxon>
        <taxon>Fungi</taxon>
        <taxon>Dikarya</taxon>
        <taxon>Ascomycota</taxon>
        <taxon>Pezizomycotina</taxon>
        <taxon>Leotiomycetes</taxon>
        <taxon>Thelebolales</taxon>
        <taxon>Thelebolaceae</taxon>
        <taxon>Pseudogymnoascus</taxon>
    </lineage>
</organism>
<dbReference type="HOGENOM" id="CLU_1932594_0_0_1"/>
<dbReference type="SUPFAM" id="SSF53850">
    <property type="entry name" value="Periplasmic binding protein-like II"/>
    <property type="match status" value="1"/>
</dbReference>
<dbReference type="VEuPathDB" id="FungiDB:GMDG_08968"/>
<dbReference type="Gene3D" id="3.10.105.10">
    <property type="entry name" value="Dipeptide-binding Protein, Domain 3"/>
    <property type="match status" value="1"/>
</dbReference>
<protein>
    <recommendedName>
        <fullName evidence="3">Solute-binding protein family 5 domain-containing protein</fullName>
    </recommendedName>
</protein>
<gene>
    <name evidence="1" type="ORF">GMDG_08968</name>
</gene>
<sequence>YERRLKDFDFDLTTQRYALRLTPGVELKNFWGSAAAKTTGSFNLAGIADPVLDQLIDKIVAAKSRAELVTATRAADRVLRAGYYWVPQWYKGAHNLAFWDKFAWPQVKPKYERGALETWWVDGEKAKALGR</sequence>
<dbReference type="EMBL" id="GL574818">
    <property type="protein sequence ID" value="ELR03995.1"/>
    <property type="molecule type" value="Genomic_DNA"/>
</dbReference>
<name>L8FSP7_PSED2</name>
<evidence type="ECO:0000313" key="2">
    <source>
        <dbReference type="Proteomes" id="UP000011064"/>
    </source>
</evidence>
<accession>L8FSP7</accession>
<keyword evidence="2" id="KW-1185">Reference proteome</keyword>
<dbReference type="Proteomes" id="UP000011064">
    <property type="component" value="Unassembled WGS sequence"/>
</dbReference>
<proteinExistence type="predicted"/>
<evidence type="ECO:0008006" key="3">
    <source>
        <dbReference type="Google" id="ProtNLM"/>
    </source>
</evidence>
<feature type="non-terminal residue" evidence="1">
    <location>
        <position position="1"/>
    </location>
</feature>
<dbReference type="InParanoid" id="L8FSP7"/>